<sequence length="121" mass="13741">MGAAQRFVTQLGHLLAFLPIFLLLLLLGILKGGCLFSVLLLYIFFLILLLLSLSGFHRADRVRHRVGREHRVDRGALPRARRLDLLLYREVGVSFFFFFLLPFFSVTLVASKIPSLTQVVA</sequence>
<dbReference type="EMBL" id="AMZH03013261">
    <property type="protein sequence ID" value="RRT49566.1"/>
    <property type="molecule type" value="Genomic_DNA"/>
</dbReference>
<dbReference type="Proteomes" id="UP000287651">
    <property type="component" value="Unassembled WGS sequence"/>
</dbReference>
<gene>
    <name evidence="1" type="ORF">B296_00040339</name>
</gene>
<evidence type="ECO:0000313" key="2">
    <source>
        <dbReference type="Proteomes" id="UP000287651"/>
    </source>
</evidence>
<organism evidence="1 2">
    <name type="scientific">Ensete ventricosum</name>
    <name type="common">Abyssinian banana</name>
    <name type="synonym">Musa ensete</name>
    <dbReference type="NCBI Taxonomy" id="4639"/>
    <lineage>
        <taxon>Eukaryota</taxon>
        <taxon>Viridiplantae</taxon>
        <taxon>Streptophyta</taxon>
        <taxon>Embryophyta</taxon>
        <taxon>Tracheophyta</taxon>
        <taxon>Spermatophyta</taxon>
        <taxon>Magnoliopsida</taxon>
        <taxon>Liliopsida</taxon>
        <taxon>Zingiberales</taxon>
        <taxon>Musaceae</taxon>
        <taxon>Ensete</taxon>
    </lineage>
</organism>
<name>A0A444FPT7_ENSVE</name>
<reference evidence="1 2" key="1">
    <citation type="journal article" date="2014" name="Agronomy (Basel)">
        <title>A Draft Genome Sequence for Ensete ventricosum, the Drought-Tolerant Tree Against Hunger.</title>
        <authorList>
            <person name="Harrison J."/>
            <person name="Moore K.A."/>
            <person name="Paszkiewicz K."/>
            <person name="Jones T."/>
            <person name="Grant M."/>
            <person name="Ambacheew D."/>
            <person name="Muzemil S."/>
            <person name="Studholme D.J."/>
        </authorList>
    </citation>
    <scope>NUCLEOTIDE SEQUENCE [LARGE SCALE GENOMIC DNA]</scope>
</reference>
<evidence type="ECO:0000313" key="1">
    <source>
        <dbReference type="EMBL" id="RRT49566.1"/>
    </source>
</evidence>
<dbReference type="AlphaFoldDB" id="A0A444FPT7"/>
<comment type="caution">
    <text evidence="1">The sequence shown here is derived from an EMBL/GenBank/DDBJ whole genome shotgun (WGS) entry which is preliminary data.</text>
</comment>
<accession>A0A444FPT7</accession>
<proteinExistence type="predicted"/>
<protein>
    <submittedName>
        <fullName evidence="1">Uncharacterized protein</fullName>
    </submittedName>
</protein>